<keyword evidence="1 4" id="KW-0808">Transferase</keyword>
<evidence type="ECO:0000313" key="4">
    <source>
        <dbReference type="EMBL" id="KMY32655.1"/>
    </source>
</evidence>
<keyword evidence="2" id="KW-0012">Acyltransferase</keyword>
<reference evidence="5" key="1">
    <citation type="submission" date="2015-07" db="EMBL/GenBank/DDBJ databases">
        <authorList>
            <consortium name="Consortium for Microbial Forensics and Genomics (microFORGE)"/>
            <person name="Knight B.M."/>
            <person name="Roberts D.P."/>
            <person name="Lin D."/>
            <person name="Hari K."/>
            <person name="Fletcher J."/>
            <person name="Melcher U."/>
            <person name="Blagden T."/>
            <person name="Winegar R.A."/>
        </authorList>
    </citation>
    <scope>NUCLEOTIDE SEQUENCE [LARGE SCALE GENOMIC DNA]</scope>
    <source>
        <strain evidence="5">DSM 23493</strain>
    </source>
</reference>
<dbReference type="PANTHER" id="PTHR43877">
    <property type="entry name" value="AMINOALKYLPHOSPHONATE N-ACETYLTRANSFERASE-RELATED-RELATED"/>
    <property type="match status" value="1"/>
</dbReference>
<feature type="domain" description="N-acetyltransferase" evidence="3">
    <location>
        <begin position="1"/>
        <end position="146"/>
    </location>
</feature>
<evidence type="ECO:0000256" key="2">
    <source>
        <dbReference type="ARBA" id="ARBA00023315"/>
    </source>
</evidence>
<dbReference type="RefSeq" id="WP_049666091.1">
    <property type="nucleotide sequence ID" value="NZ_JBIVOC010000015.1"/>
</dbReference>
<gene>
    <name evidence="4" type="ORF">ACZ11_11185</name>
</gene>
<dbReference type="GO" id="GO:0016747">
    <property type="term" value="F:acyltransferase activity, transferring groups other than amino-acyl groups"/>
    <property type="evidence" value="ECO:0007669"/>
    <property type="project" value="InterPro"/>
</dbReference>
<accession>A0A0K9FDU5</accession>
<dbReference type="GeneID" id="96598803"/>
<evidence type="ECO:0000259" key="3">
    <source>
        <dbReference type="PROSITE" id="PS51186"/>
    </source>
</evidence>
<dbReference type="Proteomes" id="UP000037326">
    <property type="component" value="Unassembled WGS sequence"/>
</dbReference>
<dbReference type="InterPro" id="IPR016181">
    <property type="entry name" value="Acyl_CoA_acyltransferase"/>
</dbReference>
<dbReference type="CDD" id="cd04301">
    <property type="entry name" value="NAT_SF"/>
    <property type="match status" value="1"/>
</dbReference>
<dbReference type="InterPro" id="IPR050832">
    <property type="entry name" value="Bact_Acetyltransf"/>
</dbReference>
<dbReference type="PANTHER" id="PTHR43877:SF2">
    <property type="entry name" value="AMINOALKYLPHOSPHONATE N-ACETYLTRANSFERASE-RELATED"/>
    <property type="match status" value="1"/>
</dbReference>
<dbReference type="OrthoDB" id="9792929at2"/>
<dbReference type="SUPFAM" id="SSF55729">
    <property type="entry name" value="Acyl-CoA N-acyltransferases (Nat)"/>
    <property type="match status" value="1"/>
</dbReference>
<dbReference type="Pfam" id="PF00583">
    <property type="entry name" value="Acetyltransf_1"/>
    <property type="match status" value="1"/>
</dbReference>
<dbReference type="PROSITE" id="PS51186">
    <property type="entry name" value="GNAT"/>
    <property type="match status" value="1"/>
</dbReference>
<dbReference type="EMBL" id="LFXJ01000005">
    <property type="protein sequence ID" value="KMY32655.1"/>
    <property type="molecule type" value="Genomic_DNA"/>
</dbReference>
<dbReference type="AlphaFoldDB" id="A0A0K9FDU5"/>
<evidence type="ECO:0000256" key="1">
    <source>
        <dbReference type="ARBA" id="ARBA00022679"/>
    </source>
</evidence>
<comment type="caution">
    <text evidence="4">The sequence shown here is derived from an EMBL/GenBank/DDBJ whole genome shotgun (WGS) entry which is preliminary data.</text>
</comment>
<organism evidence="4 5">
    <name type="scientific">Lysinibacillus xylanilyticus</name>
    <dbReference type="NCBI Taxonomy" id="582475"/>
    <lineage>
        <taxon>Bacteria</taxon>
        <taxon>Bacillati</taxon>
        <taxon>Bacillota</taxon>
        <taxon>Bacilli</taxon>
        <taxon>Bacillales</taxon>
        <taxon>Bacillaceae</taxon>
        <taxon>Lysinibacillus</taxon>
    </lineage>
</organism>
<protein>
    <submittedName>
        <fullName evidence="4">Acetyltransferase</fullName>
    </submittedName>
</protein>
<dbReference type="PATRIC" id="fig|582475.4.peg.1845"/>
<dbReference type="Gene3D" id="3.40.630.30">
    <property type="match status" value="1"/>
</dbReference>
<sequence length="146" mass="16767">MEICTVTLATVRDVVPLFNAYREFYGQPSDLGQAEQFLVERLKKEESAIFLAYLDAQPVGFVQLYPVFSSVAMKKAFILNDLFVAEHARKQGVAQSLIEQCYSYCLQNDARYIGLETATDNVRAQKLYEKLGMKIDDGVFHYIKYW</sequence>
<proteinExistence type="predicted"/>
<dbReference type="InterPro" id="IPR000182">
    <property type="entry name" value="GNAT_dom"/>
</dbReference>
<name>A0A0K9FDU5_9BACI</name>
<evidence type="ECO:0000313" key="5">
    <source>
        <dbReference type="Proteomes" id="UP000037326"/>
    </source>
</evidence>